<organism evidence="5 6">
    <name type="scientific">Candidatus Paralactobacillus gallistercoris</name>
    <dbReference type="NCBI Taxonomy" id="2838724"/>
    <lineage>
        <taxon>Bacteria</taxon>
        <taxon>Bacillati</taxon>
        <taxon>Bacillota</taxon>
        <taxon>Bacilli</taxon>
        <taxon>Lactobacillales</taxon>
        <taxon>Lactobacillaceae</taxon>
        <taxon>Lactobacillus</taxon>
    </lineage>
</organism>
<dbReference type="GO" id="GO:0009982">
    <property type="term" value="F:pseudouridine synthase activity"/>
    <property type="evidence" value="ECO:0007669"/>
    <property type="project" value="InterPro"/>
</dbReference>
<comment type="caution">
    <text evidence="5">The sequence shown here is derived from an EMBL/GenBank/DDBJ whole genome shotgun (WGS) entry which is preliminary data.</text>
</comment>
<dbReference type="Pfam" id="PF00849">
    <property type="entry name" value="PseudoU_synth_2"/>
    <property type="match status" value="1"/>
</dbReference>
<dbReference type="InterPro" id="IPR006145">
    <property type="entry name" value="PsdUridine_synth_RsuA/RluA"/>
</dbReference>
<dbReference type="GO" id="GO:0140098">
    <property type="term" value="F:catalytic activity, acting on RNA"/>
    <property type="evidence" value="ECO:0007669"/>
    <property type="project" value="UniProtKB-ARBA"/>
</dbReference>
<protein>
    <recommendedName>
        <fullName evidence="2">RNA pseudouridylate synthase</fullName>
    </recommendedName>
    <alternativeName>
        <fullName evidence="3">RNA-uridine isomerase</fullName>
    </alternativeName>
</protein>
<reference evidence="5" key="1">
    <citation type="journal article" date="2021" name="PeerJ">
        <title>Extensive microbial diversity within the chicken gut microbiome revealed by metagenomics and culture.</title>
        <authorList>
            <person name="Gilroy R."/>
            <person name="Ravi A."/>
            <person name="Getino M."/>
            <person name="Pursley I."/>
            <person name="Horton D.L."/>
            <person name="Alikhan N.F."/>
            <person name="Baker D."/>
            <person name="Gharbi K."/>
            <person name="Hall N."/>
            <person name="Watson M."/>
            <person name="Adriaenssens E.M."/>
            <person name="Foster-Nyarko E."/>
            <person name="Jarju S."/>
            <person name="Secka A."/>
            <person name="Antonio M."/>
            <person name="Oren A."/>
            <person name="Chaudhuri R.R."/>
            <person name="La Ragione R."/>
            <person name="Hildebrand F."/>
            <person name="Pallen M.J."/>
        </authorList>
    </citation>
    <scope>NUCLEOTIDE SEQUENCE</scope>
    <source>
        <strain evidence="5">F6-6636</strain>
    </source>
</reference>
<dbReference type="EMBL" id="JAHLFS010000033">
    <property type="protein sequence ID" value="MBU3851582.1"/>
    <property type="molecule type" value="Genomic_DNA"/>
</dbReference>
<dbReference type="Proteomes" id="UP000777303">
    <property type="component" value="Unassembled WGS sequence"/>
</dbReference>
<dbReference type="PANTHER" id="PTHR21600">
    <property type="entry name" value="MITOCHONDRIAL RNA PSEUDOURIDINE SYNTHASE"/>
    <property type="match status" value="1"/>
</dbReference>
<dbReference type="SUPFAM" id="SSF55120">
    <property type="entry name" value="Pseudouridine synthase"/>
    <property type="match status" value="1"/>
</dbReference>
<dbReference type="InterPro" id="IPR050188">
    <property type="entry name" value="RluA_PseudoU_synthase"/>
</dbReference>
<dbReference type="Gene3D" id="3.30.2350.10">
    <property type="entry name" value="Pseudouridine synthase"/>
    <property type="match status" value="1"/>
</dbReference>
<feature type="domain" description="Pseudouridine synthase RsuA/RluA-like" evidence="4">
    <location>
        <begin position="86"/>
        <end position="239"/>
    </location>
</feature>
<evidence type="ECO:0000313" key="5">
    <source>
        <dbReference type="EMBL" id="MBU3851582.1"/>
    </source>
</evidence>
<evidence type="ECO:0000256" key="1">
    <source>
        <dbReference type="ARBA" id="ARBA00000073"/>
    </source>
</evidence>
<evidence type="ECO:0000256" key="3">
    <source>
        <dbReference type="ARBA" id="ARBA00033164"/>
    </source>
</evidence>
<sequence length="300" mass="35028">MKFEWIYRNKQPQRLRDFLNERGLSRSQLKKMKFHGRNLFVNHHYRLTNYYLHYGNVVTMVLNDEAPAPSLVPSNVPLKVIYEDNHFLVVDKPFGVDSIPSVQHPTDTMANRVKGYLIRNHHSRGAVHIIGRLDRNTSGLMLFAKHGYAHSLIDQQRHTGQLKKFYTALVSQPFGAIQHGWINLPLQPSREFYMRGEARVGGKTSISEYWVQRQWHHAAQVRVKILTGRTHQIRIHFASIGHPLLGDDLYFGPQTLIQRQALHCSELRFYHPFLQREVCFRSPLPSDLRKLINNLNNNEN</sequence>
<name>A0A948X0J8_9LACO</name>
<evidence type="ECO:0000313" key="6">
    <source>
        <dbReference type="Proteomes" id="UP000777303"/>
    </source>
</evidence>
<dbReference type="CDD" id="cd02869">
    <property type="entry name" value="PseudoU_synth_RluA_like"/>
    <property type="match status" value="1"/>
</dbReference>
<comment type="catalytic activity">
    <reaction evidence="1">
        <text>a uridine in RNA = a pseudouridine in RNA</text>
        <dbReference type="Rhea" id="RHEA:48348"/>
        <dbReference type="Rhea" id="RHEA-COMP:12068"/>
        <dbReference type="Rhea" id="RHEA-COMP:12069"/>
        <dbReference type="ChEBI" id="CHEBI:65314"/>
        <dbReference type="ChEBI" id="CHEBI:65315"/>
    </reaction>
</comment>
<proteinExistence type="predicted"/>
<accession>A0A948X0J8</accession>
<dbReference type="GO" id="GO:0003723">
    <property type="term" value="F:RNA binding"/>
    <property type="evidence" value="ECO:0007669"/>
    <property type="project" value="InterPro"/>
</dbReference>
<evidence type="ECO:0000259" key="4">
    <source>
        <dbReference type="Pfam" id="PF00849"/>
    </source>
</evidence>
<dbReference type="InterPro" id="IPR020103">
    <property type="entry name" value="PsdUridine_synth_cat_dom_sf"/>
</dbReference>
<dbReference type="AlphaFoldDB" id="A0A948X0J8"/>
<dbReference type="PANTHER" id="PTHR21600:SF35">
    <property type="entry name" value="PSEUDOURIDINE SYNTHASE"/>
    <property type="match status" value="1"/>
</dbReference>
<gene>
    <name evidence="5" type="ORF">H9901_02675</name>
</gene>
<evidence type="ECO:0000256" key="2">
    <source>
        <dbReference type="ARBA" id="ARBA00031870"/>
    </source>
</evidence>
<dbReference type="GO" id="GO:0000455">
    <property type="term" value="P:enzyme-directed rRNA pseudouridine synthesis"/>
    <property type="evidence" value="ECO:0007669"/>
    <property type="project" value="TreeGrafter"/>
</dbReference>
<reference evidence="5" key="2">
    <citation type="submission" date="2021-04" db="EMBL/GenBank/DDBJ databases">
        <authorList>
            <person name="Gilroy R."/>
        </authorList>
    </citation>
    <scope>NUCLEOTIDE SEQUENCE</scope>
    <source>
        <strain evidence="5">F6-6636</strain>
    </source>
</reference>